<evidence type="ECO:0000256" key="1">
    <source>
        <dbReference type="SAM" id="MobiDB-lite"/>
    </source>
</evidence>
<dbReference type="EMBL" id="CP013140">
    <property type="protein sequence ID" value="ALN60870.1"/>
    <property type="molecule type" value="Genomic_DNA"/>
</dbReference>
<dbReference type="KEGG" id="lez:GLE_5529"/>
<accession>A0A0S2DQJ5</accession>
<evidence type="ECO:0000313" key="2">
    <source>
        <dbReference type="EMBL" id="ALN60870.1"/>
    </source>
</evidence>
<name>A0A0S2DQJ5_LYSEN</name>
<organism evidence="2 3">
    <name type="scientific">Lysobacter enzymogenes</name>
    <dbReference type="NCBI Taxonomy" id="69"/>
    <lineage>
        <taxon>Bacteria</taxon>
        <taxon>Pseudomonadati</taxon>
        <taxon>Pseudomonadota</taxon>
        <taxon>Gammaproteobacteria</taxon>
        <taxon>Lysobacterales</taxon>
        <taxon>Lysobacteraceae</taxon>
        <taxon>Lysobacter</taxon>
    </lineage>
</organism>
<reference evidence="2 3" key="1">
    <citation type="submission" date="2015-11" db="EMBL/GenBank/DDBJ databases">
        <title>Genome sequences of Lysobacter enzymogenes strain C3 and Lysobacter antibioticus ATCC 29479.</title>
        <authorList>
            <person name="Kobayashi D.Y."/>
        </authorList>
    </citation>
    <scope>NUCLEOTIDE SEQUENCE [LARGE SCALE GENOMIC DNA]</scope>
    <source>
        <strain evidence="2 3">C3</strain>
    </source>
</reference>
<dbReference type="Proteomes" id="UP000061569">
    <property type="component" value="Chromosome"/>
</dbReference>
<protein>
    <submittedName>
        <fullName evidence="2">Uncharacterized protein</fullName>
    </submittedName>
</protein>
<dbReference type="AlphaFoldDB" id="A0A0S2DQJ5"/>
<feature type="compositionally biased region" description="Low complexity" evidence="1">
    <location>
        <begin position="11"/>
        <end position="20"/>
    </location>
</feature>
<feature type="compositionally biased region" description="Basic and acidic residues" evidence="1">
    <location>
        <begin position="1"/>
        <end position="10"/>
    </location>
</feature>
<sequence length="69" mass="7856">MTRFRDDRRAAGACSSRSSRQPQIQPMSVQSFSSFSSRLLCSRVACLGVRAARRGCLRFVFFILLRPRT</sequence>
<dbReference type="PATRIC" id="fig|69.6.peg.5447"/>
<evidence type="ECO:0000313" key="3">
    <source>
        <dbReference type="Proteomes" id="UP000061569"/>
    </source>
</evidence>
<gene>
    <name evidence="2" type="ORF">GLE_5529</name>
</gene>
<feature type="region of interest" description="Disordered" evidence="1">
    <location>
        <begin position="1"/>
        <end position="25"/>
    </location>
</feature>
<proteinExistence type="predicted"/>